<comment type="subcellular location">
    <subcellularLocation>
        <location evidence="1">Periplasm</location>
    </subcellularLocation>
</comment>
<dbReference type="InterPro" id="IPR050490">
    <property type="entry name" value="Bact_solute-bd_prot1"/>
</dbReference>
<accession>A0A7T7XPG8</accession>
<dbReference type="GO" id="GO:0042597">
    <property type="term" value="C:periplasmic space"/>
    <property type="evidence" value="ECO:0007669"/>
    <property type="project" value="UniProtKB-SubCell"/>
</dbReference>
<sequence length="443" mass="48703">MKKVCLFMSCCILTSMMLISCGGGSEKASGGGSGAVTMKEITLPEGPVTINMMGGAHLITTTQAALKKYMADHPNVTINFEKYSYAEYPVKMRLQLSNGDAVPDVVLVHDIFIPQFVKSGWLLDLTDMIPMDQVLPTMDNASAGGRIYGLPNQASTVFAFMYRGDVYDQLGLEPPETWDEYFEQALKLKDAGYYAGAMDPANPNDYFLWYMGMLGGSLFDRQGKVSLYKAEEALEMLKKAYDAGVFLKSGQTSTEGDYWTVFNEGKIAAFPGMSYEASRYLTNMDPKSPAYGNLRLAPAMRFSQDGPLNFSVDTTFFSVNKNSKNLEAALHLVQYLTLSEEGCLAFANVDGEGINATYTTAYIPGIRKVVEQGTTPWPQFGGQRVISDVAKILLDTLPSIPYKDARSPEAEDIAKRIVGDMFVNGKMTPAETVAKLRTELERL</sequence>
<dbReference type="PANTHER" id="PTHR43649">
    <property type="entry name" value="ARABINOSE-BINDING PROTEIN-RELATED"/>
    <property type="match status" value="1"/>
</dbReference>
<dbReference type="Pfam" id="PF01547">
    <property type="entry name" value="SBP_bac_1"/>
    <property type="match status" value="1"/>
</dbReference>
<name>A0A7T7XPG8_9SPIR</name>
<proteinExistence type="inferred from homology"/>
<reference evidence="4" key="1">
    <citation type="submission" date="2021-01" db="EMBL/GenBank/DDBJ databases">
        <title>Description of Breznakiella homolactica.</title>
        <authorList>
            <person name="Song Y."/>
            <person name="Brune A."/>
        </authorList>
    </citation>
    <scope>NUCLEOTIDE SEQUENCE</scope>
    <source>
        <strain evidence="4">RmG30</strain>
    </source>
</reference>
<keyword evidence="5" id="KW-1185">Reference proteome</keyword>
<evidence type="ECO:0000313" key="5">
    <source>
        <dbReference type="Proteomes" id="UP000595917"/>
    </source>
</evidence>
<dbReference type="PROSITE" id="PS51257">
    <property type="entry name" value="PROKAR_LIPOPROTEIN"/>
    <property type="match status" value="1"/>
</dbReference>
<dbReference type="RefSeq" id="WP_215627409.1">
    <property type="nucleotide sequence ID" value="NZ_CP067089.2"/>
</dbReference>
<dbReference type="SUPFAM" id="SSF53850">
    <property type="entry name" value="Periplasmic binding protein-like II"/>
    <property type="match status" value="1"/>
</dbReference>
<dbReference type="KEGG" id="bhc:JFL75_04080"/>
<comment type="similarity">
    <text evidence="2">Belongs to the bacterial solute-binding protein 1 family.</text>
</comment>
<protein>
    <submittedName>
        <fullName evidence="4">Extracellular solute-binding protein</fullName>
    </submittedName>
</protein>
<dbReference type="Gene3D" id="3.40.190.10">
    <property type="entry name" value="Periplasmic binding protein-like II"/>
    <property type="match status" value="1"/>
</dbReference>
<keyword evidence="3" id="KW-0732">Signal</keyword>
<evidence type="ECO:0000256" key="2">
    <source>
        <dbReference type="ARBA" id="ARBA00008520"/>
    </source>
</evidence>
<organism evidence="4 5">
    <name type="scientific">Breznakiella homolactica</name>
    <dbReference type="NCBI Taxonomy" id="2798577"/>
    <lineage>
        <taxon>Bacteria</taxon>
        <taxon>Pseudomonadati</taxon>
        <taxon>Spirochaetota</taxon>
        <taxon>Spirochaetia</taxon>
        <taxon>Spirochaetales</taxon>
        <taxon>Breznakiellaceae</taxon>
        <taxon>Breznakiella</taxon>
    </lineage>
</organism>
<dbReference type="InterPro" id="IPR006059">
    <property type="entry name" value="SBP"/>
</dbReference>
<evidence type="ECO:0000313" key="4">
    <source>
        <dbReference type="EMBL" id="QQO10105.1"/>
    </source>
</evidence>
<dbReference type="AlphaFoldDB" id="A0A7T7XPG8"/>
<evidence type="ECO:0000256" key="3">
    <source>
        <dbReference type="SAM" id="SignalP"/>
    </source>
</evidence>
<dbReference type="Proteomes" id="UP000595917">
    <property type="component" value="Chromosome"/>
</dbReference>
<evidence type="ECO:0000256" key="1">
    <source>
        <dbReference type="ARBA" id="ARBA00004418"/>
    </source>
</evidence>
<feature type="signal peptide" evidence="3">
    <location>
        <begin position="1"/>
        <end position="20"/>
    </location>
</feature>
<dbReference type="PANTHER" id="PTHR43649:SF12">
    <property type="entry name" value="DIACETYLCHITOBIOSE BINDING PROTEIN DASA"/>
    <property type="match status" value="1"/>
</dbReference>
<feature type="chain" id="PRO_5030790894" evidence="3">
    <location>
        <begin position="21"/>
        <end position="443"/>
    </location>
</feature>
<gene>
    <name evidence="4" type="ORF">JFL75_04080</name>
</gene>
<dbReference type="EMBL" id="CP067089">
    <property type="protein sequence ID" value="QQO10105.1"/>
    <property type="molecule type" value="Genomic_DNA"/>
</dbReference>